<dbReference type="InterPro" id="IPR000550">
    <property type="entry name" value="Hppk"/>
</dbReference>
<keyword evidence="6" id="KW-0547">Nucleotide-binding</keyword>
<evidence type="ECO:0000256" key="7">
    <source>
        <dbReference type="ARBA" id="ARBA00022777"/>
    </source>
</evidence>
<protein>
    <recommendedName>
        <fullName evidence="4">2-amino-4-hydroxy-6-hydroxymethyldihydropteridine pyrophosphokinase</fullName>
        <ecNumber evidence="3">2.7.6.3</ecNumber>
    </recommendedName>
    <alternativeName>
        <fullName evidence="11">6-hydroxymethyl-7,8-dihydropterin pyrophosphokinase</fullName>
    </alternativeName>
    <alternativeName>
        <fullName evidence="12">7,8-dihydro-6-hydroxymethylpterin-pyrophosphokinase</fullName>
    </alternativeName>
</protein>
<evidence type="ECO:0000256" key="5">
    <source>
        <dbReference type="ARBA" id="ARBA00022679"/>
    </source>
</evidence>
<keyword evidence="5" id="KW-0808">Transferase</keyword>
<dbReference type="GO" id="GO:0003848">
    <property type="term" value="F:2-amino-4-hydroxy-6-hydroxymethyldihydropteridine diphosphokinase activity"/>
    <property type="evidence" value="ECO:0007669"/>
    <property type="project" value="UniProtKB-EC"/>
</dbReference>
<evidence type="ECO:0000313" key="14">
    <source>
        <dbReference type="EMBL" id="SKA16595.1"/>
    </source>
</evidence>
<dbReference type="Gene3D" id="3.30.70.560">
    <property type="entry name" value="7,8-Dihydro-6-hydroxymethylpterin-pyrophosphokinase HPPK"/>
    <property type="match status" value="1"/>
</dbReference>
<dbReference type="PANTHER" id="PTHR43071">
    <property type="entry name" value="2-AMINO-4-HYDROXY-6-HYDROXYMETHYLDIHYDROPTERIDINE PYROPHOSPHOKINASE"/>
    <property type="match status" value="1"/>
</dbReference>
<evidence type="ECO:0000256" key="3">
    <source>
        <dbReference type="ARBA" id="ARBA00013253"/>
    </source>
</evidence>
<reference evidence="15" key="1">
    <citation type="submission" date="2017-02" db="EMBL/GenBank/DDBJ databases">
        <authorList>
            <person name="Varghese N."/>
            <person name="Submissions S."/>
        </authorList>
    </citation>
    <scope>NUCLEOTIDE SEQUENCE [LARGE SCALE GENOMIC DNA]</scope>
    <source>
        <strain evidence="15">ATCC BAA-34</strain>
    </source>
</reference>
<evidence type="ECO:0000256" key="8">
    <source>
        <dbReference type="ARBA" id="ARBA00022840"/>
    </source>
</evidence>
<dbReference type="EMBL" id="FUWR01000021">
    <property type="protein sequence ID" value="SKA16595.1"/>
    <property type="molecule type" value="Genomic_DNA"/>
</dbReference>
<dbReference type="Pfam" id="PF01288">
    <property type="entry name" value="HPPK"/>
    <property type="match status" value="1"/>
</dbReference>
<evidence type="ECO:0000256" key="12">
    <source>
        <dbReference type="ARBA" id="ARBA00033413"/>
    </source>
</evidence>
<keyword evidence="8" id="KW-0067">ATP-binding</keyword>
<keyword evidence="9" id="KW-0289">Folate biosynthesis</keyword>
<gene>
    <name evidence="14" type="ORF">SAMN02745119_02934</name>
</gene>
<evidence type="ECO:0000256" key="9">
    <source>
        <dbReference type="ARBA" id="ARBA00022909"/>
    </source>
</evidence>
<dbReference type="STRING" id="115783.SAMN02745119_02934"/>
<evidence type="ECO:0000256" key="1">
    <source>
        <dbReference type="ARBA" id="ARBA00005051"/>
    </source>
</evidence>
<evidence type="ECO:0000256" key="2">
    <source>
        <dbReference type="ARBA" id="ARBA00005810"/>
    </source>
</evidence>
<feature type="domain" description="7,8-dihydro-6-hydroxymethylpterin-pyrophosphokinase" evidence="13">
    <location>
        <begin position="43"/>
        <end position="173"/>
    </location>
</feature>
<dbReference type="InterPro" id="IPR035907">
    <property type="entry name" value="Hppk_sf"/>
</dbReference>
<evidence type="ECO:0000256" key="10">
    <source>
        <dbReference type="ARBA" id="ARBA00029409"/>
    </source>
</evidence>
<evidence type="ECO:0000313" key="15">
    <source>
        <dbReference type="Proteomes" id="UP000190102"/>
    </source>
</evidence>
<accession>A0A1T4RKU6</accession>
<keyword evidence="7 14" id="KW-0418">Kinase</keyword>
<proteinExistence type="inferred from homology"/>
<dbReference type="EC" id="2.7.6.3" evidence="3"/>
<comment type="pathway">
    <text evidence="1">Cofactor biosynthesis; tetrahydrofolate biosynthesis; 2-amino-4-hydroxy-6-hydroxymethyl-7,8-dihydropteridine diphosphate from 7,8-dihydroneopterin triphosphate: step 4/4.</text>
</comment>
<dbReference type="Proteomes" id="UP000190102">
    <property type="component" value="Unassembled WGS sequence"/>
</dbReference>
<evidence type="ECO:0000256" key="11">
    <source>
        <dbReference type="ARBA" id="ARBA00029766"/>
    </source>
</evidence>
<dbReference type="NCBIfam" id="TIGR01498">
    <property type="entry name" value="folK"/>
    <property type="match status" value="1"/>
</dbReference>
<organism evidence="14 15">
    <name type="scientific">Trichlorobacter thiogenes</name>
    <dbReference type="NCBI Taxonomy" id="115783"/>
    <lineage>
        <taxon>Bacteria</taxon>
        <taxon>Pseudomonadati</taxon>
        <taxon>Thermodesulfobacteriota</taxon>
        <taxon>Desulfuromonadia</taxon>
        <taxon>Geobacterales</taxon>
        <taxon>Geobacteraceae</taxon>
        <taxon>Trichlorobacter</taxon>
    </lineage>
</organism>
<dbReference type="GO" id="GO:0005524">
    <property type="term" value="F:ATP binding"/>
    <property type="evidence" value="ECO:0007669"/>
    <property type="project" value="UniProtKB-KW"/>
</dbReference>
<evidence type="ECO:0000259" key="13">
    <source>
        <dbReference type="Pfam" id="PF01288"/>
    </source>
</evidence>
<dbReference type="GO" id="GO:0046656">
    <property type="term" value="P:folic acid biosynthetic process"/>
    <property type="evidence" value="ECO:0007669"/>
    <property type="project" value="UniProtKB-KW"/>
</dbReference>
<dbReference type="PANTHER" id="PTHR43071:SF1">
    <property type="entry name" value="2-AMINO-4-HYDROXY-6-HYDROXYMETHYLDIHYDROPTERIDINE PYROPHOSPHOKINASE"/>
    <property type="match status" value="1"/>
</dbReference>
<dbReference type="GO" id="GO:0046654">
    <property type="term" value="P:tetrahydrofolate biosynthetic process"/>
    <property type="evidence" value="ECO:0007669"/>
    <property type="project" value="UniProtKB-UniPathway"/>
</dbReference>
<evidence type="ECO:0000256" key="4">
    <source>
        <dbReference type="ARBA" id="ARBA00016218"/>
    </source>
</evidence>
<dbReference type="AlphaFoldDB" id="A0A1T4RKU6"/>
<dbReference type="CDD" id="cd00483">
    <property type="entry name" value="HPPK"/>
    <property type="match status" value="1"/>
</dbReference>
<dbReference type="UniPathway" id="UPA00077">
    <property type="reaction ID" value="UER00155"/>
</dbReference>
<comment type="similarity">
    <text evidence="2">Belongs to the HPPK family.</text>
</comment>
<sequence length="201" mass="21983">MRDPLGVSSPPLPPLLVTGAFFVLRLTPQHKYGLIPPVETDAYIALGSNLGDRELNLLRAVAELGKIPGSRVTGLSRFYETSPVGMPAGTPTFYNGVARLTTTRTPHDLLAELQRIERDIFGRTPAAEPQSRRLDLDLLLYGTEQLATPELTLPHPRMTARRFVLLPLADIAPTLREPVSKQTIADLLAGLSTDEQVSLLE</sequence>
<comment type="function">
    <text evidence="10">Catalyzes the transfer of pyrophosphate from adenosine triphosphate (ATP) to 6-hydroxymethyl-7,8-dihydropterin, an enzymatic step in folate biosynthesis pathway.</text>
</comment>
<name>A0A1T4RKU6_9BACT</name>
<keyword evidence="15" id="KW-1185">Reference proteome</keyword>
<dbReference type="SUPFAM" id="SSF55083">
    <property type="entry name" value="6-hydroxymethyl-7,8-dihydropterin pyrophosphokinase, HPPK"/>
    <property type="match status" value="1"/>
</dbReference>
<evidence type="ECO:0000256" key="6">
    <source>
        <dbReference type="ARBA" id="ARBA00022741"/>
    </source>
</evidence>
<dbReference type="GO" id="GO:0016301">
    <property type="term" value="F:kinase activity"/>
    <property type="evidence" value="ECO:0007669"/>
    <property type="project" value="UniProtKB-KW"/>
</dbReference>